<protein>
    <submittedName>
        <fullName evidence="3">Uncharacterized protein</fullName>
    </submittedName>
</protein>
<feature type="coiled-coil region" evidence="1">
    <location>
        <begin position="693"/>
        <end position="727"/>
    </location>
</feature>
<name>A0A813YE95_9BILA</name>
<sequence length="1056" mass="124109">MSDLAETFQNDISQIFNERGLLRTELVAKEKLLTDAILQKNTLNQSLKQLRSERDELFVNTQKLKQEKLAAEAEKSASTIHVTILKEEKGILEQKLYQITQYYEESRLQIDELNRQNIALQNQKQNQYTTPIQQTHDHSYELDDLKKRNAELEQSRENLVDRHKHELQLINNESNAKDDQIISLQQLIAKYEQKLEANDKDKKELEQRIQDISQSCRSQMPDKLTLTNDELRTIETDPNSASILAIYQSSRSLFDILVDYALLQKQNETLTNLNEKNDSQRRYNENLLHQTQSELQQFKIQNERLQYLADNRQTEYEQAIRDKQTLFKEKIDLDRQLQQKLRDYDDCLDDRNNMRAQIFHLLENGNIKGHLRSLPPMVDNEIIVRQGVVTFNSIEELYEQYMKTLADIRETDRFIVELEETHTKEINEITQREFSLKENLEQLRVKLDQTRTDFNIQSLAKQVLDREQNHNLPKISTNTTHIQTDMNLNDLKLIEDNIKHLQRILNDKEIEFNKINDNMKLVQQKLDHAQKQNFIDKQKIDDFQRIVDESLQRSNSLINDVQISESTCEQLREQNRLIQYEYNQLLSVVSNLKIDIEKLQIEKQQMSQLQEQVLDRIKQDMEIKTHSQEENLLNTRLQESVEELNSIMKDCVKQTELTNGTPAHIVNLTKLEILYRQLQQRHQYDLEQHFAITESLKIKAKDAQNDLVKLERQCEEISLKFDEEQMKSAAKIAELESKLRNADTTTVLTRLLPSATLENRLKEEEERTQQLRNWTNKLTEKIEHIQKQMGTDKKEYEEKMEEMRKELRETRNEYDEAEKRLENAQEEKQKCLNEFKEKEEALEMEIFRLKTELDSSQATNTSLKEIITNKENDIRILHDRIADSETKMIDLEKEFFQLKEKQARQTKEHNLPISEPPSPLIIQQDLGMDDNSSDAAVVDLKTPAKRRRNMSSNEPTPTRPRIMRSQSFSHQSTVNDDADETVDDNDDAMSTCSEPPSAKKRKRRGNDLSALRLPAVDEEGDNDNGANSQGSSAVTPTYNLRSRVKRLPKLQPNQTT</sequence>
<comment type="caution">
    <text evidence="3">The sequence shown here is derived from an EMBL/GenBank/DDBJ whole genome shotgun (WGS) entry which is preliminary data.</text>
</comment>
<keyword evidence="1" id="KW-0175">Coiled coil</keyword>
<accession>A0A813YE95</accession>
<feature type="region of interest" description="Disordered" evidence="2">
    <location>
        <begin position="901"/>
        <end position="1056"/>
    </location>
</feature>
<feature type="coiled-coil region" evidence="1">
    <location>
        <begin position="786"/>
        <end position="901"/>
    </location>
</feature>
<feature type="compositionally biased region" description="Acidic residues" evidence="2">
    <location>
        <begin position="976"/>
        <end position="987"/>
    </location>
</feature>
<evidence type="ECO:0000313" key="4">
    <source>
        <dbReference type="Proteomes" id="UP000663845"/>
    </source>
</evidence>
<dbReference type="AlphaFoldDB" id="A0A813YE95"/>
<feature type="coiled-coil region" evidence="1">
    <location>
        <begin position="33"/>
        <end position="67"/>
    </location>
</feature>
<feature type="coiled-coil region" evidence="1">
    <location>
        <begin position="103"/>
        <end position="215"/>
    </location>
</feature>
<dbReference type="EMBL" id="CAJNOG010000068">
    <property type="protein sequence ID" value="CAF0882918.1"/>
    <property type="molecule type" value="Genomic_DNA"/>
</dbReference>
<feature type="compositionally biased region" description="Basic and acidic residues" evidence="2">
    <location>
        <begin position="901"/>
        <end position="910"/>
    </location>
</feature>
<evidence type="ECO:0000313" key="3">
    <source>
        <dbReference type="EMBL" id="CAF0882918.1"/>
    </source>
</evidence>
<feature type="compositionally biased region" description="Polar residues" evidence="2">
    <location>
        <begin position="1024"/>
        <end position="1040"/>
    </location>
</feature>
<dbReference type="Proteomes" id="UP000663845">
    <property type="component" value="Unassembled WGS sequence"/>
</dbReference>
<feature type="coiled-coil region" evidence="1">
    <location>
        <begin position="263"/>
        <end position="308"/>
    </location>
</feature>
<reference evidence="3" key="1">
    <citation type="submission" date="2021-02" db="EMBL/GenBank/DDBJ databases">
        <authorList>
            <person name="Nowell W R."/>
        </authorList>
    </citation>
    <scope>NUCLEOTIDE SEQUENCE</scope>
</reference>
<gene>
    <name evidence="3" type="ORF">JYZ213_LOCUS9590</name>
</gene>
<organism evidence="3 4">
    <name type="scientific">Adineta steineri</name>
    <dbReference type="NCBI Taxonomy" id="433720"/>
    <lineage>
        <taxon>Eukaryota</taxon>
        <taxon>Metazoa</taxon>
        <taxon>Spiralia</taxon>
        <taxon>Gnathifera</taxon>
        <taxon>Rotifera</taxon>
        <taxon>Eurotatoria</taxon>
        <taxon>Bdelloidea</taxon>
        <taxon>Adinetida</taxon>
        <taxon>Adinetidae</taxon>
        <taxon>Adineta</taxon>
    </lineage>
</organism>
<feature type="coiled-coil region" evidence="1">
    <location>
        <begin position="582"/>
        <end position="616"/>
    </location>
</feature>
<feature type="coiled-coil region" evidence="1">
    <location>
        <begin position="491"/>
        <end position="532"/>
    </location>
</feature>
<evidence type="ECO:0000256" key="1">
    <source>
        <dbReference type="SAM" id="Coils"/>
    </source>
</evidence>
<proteinExistence type="predicted"/>
<evidence type="ECO:0000256" key="2">
    <source>
        <dbReference type="SAM" id="MobiDB-lite"/>
    </source>
</evidence>